<comment type="caution">
    <text evidence="6">Lacks conserved residue(s) required for the propagation of feature annotation.</text>
</comment>
<protein>
    <submittedName>
        <fullName evidence="10">Complement regulatory protein</fullName>
    </submittedName>
</protein>
<gene>
    <name evidence="11" type="ORF">RHVP-L.4b</name>
    <name evidence="10" type="ORF">RHVP.4b</name>
</gene>
<dbReference type="SUPFAM" id="SSF57535">
    <property type="entry name" value="Complement control module/SCR domain"/>
    <property type="match status" value="4"/>
</dbReference>
<feature type="domain" description="Sushi" evidence="9">
    <location>
        <begin position="92"/>
        <end position="161"/>
    </location>
</feature>
<feature type="transmembrane region" description="Helical" evidence="8">
    <location>
        <begin position="366"/>
        <end position="386"/>
    </location>
</feature>
<evidence type="ECO:0000256" key="4">
    <source>
        <dbReference type="ARBA" id="ARBA00022844"/>
    </source>
</evidence>
<dbReference type="KEGG" id="vg:10192200"/>
<keyword evidence="12" id="KW-1185">Reference proteome</keyword>
<keyword evidence="8" id="KW-0812">Transmembrane</keyword>
<evidence type="ECO:0000256" key="8">
    <source>
        <dbReference type="SAM" id="Phobius"/>
    </source>
</evidence>
<evidence type="ECO:0000256" key="6">
    <source>
        <dbReference type="PROSITE-ProRule" id="PRU00302"/>
    </source>
</evidence>
<dbReference type="Gene3D" id="2.20.28.230">
    <property type="match status" value="1"/>
</dbReference>
<dbReference type="CDD" id="cd00033">
    <property type="entry name" value="CCP"/>
    <property type="match status" value="2"/>
</dbReference>
<keyword evidence="8" id="KW-0472">Membrane</keyword>
<feature type="compositionally biased region" description="Polar residues" evidence="7">
    <location>
        <begin position="290"/>
        <end position="299"/>
    </location>
</feature>
<dbReference type="EMBL" id="HQ698924">
    <property type="protein sequence ID" value="ADW24432.1"/>
    <property type="molecule type" value="Genomic_DNA"/>
</dbReference>
<evidence type="ECO:0000313" key="13">
    <source>
        <dbReference type="Proteomes" id="UP000164320"/>
    </source>
</evidence>
<proteinExistence type="predicted"/>
<dbReference type="PANTHER" id="PTHR45785:SF2">
    <property type="entry name" value="COMPLEMENT FACTOR H-RELATED"/>
    <property type="match status" value="1"/>
</dbReference>
<dbReference type="Gene3D" id="2.10.70.10">
    <property type="entry name" value="Complement Module, domain 1"/>
    <property type="match status" value="3"/>
</dbReference>
<feature type="compositionally biased region" description="Polar residues" evidence="7">
    <location>
        <begin position="310"/>
        <end position="321"/>
    </location>
</feature>
<evidence type="ECO:0000313" key="11">
    <source>
        <dbReference type="EMBL" id="ADW24432.1"/>
    </source>
</evidence>
<evidence type="ECO:0000259" key="9">
    <source>
        <dbReference type="PROSITE" id="PS50923"/>
    </source>
</evidence>
<organism evidence="10 12">
    <name type="scientific">Cricetid gammaherpesvirus 2</name>
    <dbReference type="NCBI Taxonomy" id="1605972"/>
    <lineage>
        <taxon>Viruses</taxon>
        <taxon>Duplodnaviria</taxon>
        <taxon>Heunggongvirae</taxon>
        <taxon>Peploviricota</taxon>
        <taxon>Herviviricetes</taxon>
        <taxon>Herpesvirales</taxon>
        <taxon>Orthoherpesviridae</taxon>
        <taxon>Gammaherpesvirinae</taxon>
        <taxon>Rhadinovirus</taxon>
        <taxon>Rhadinovirus cricetidgamma2</taxon>
    </lineage>
</organism>
<evidence type="ECO:0000256" key="7">
    <source>
        <dbReference type="SAM" id="MobiDB-lite"/>
    </source>
</evidence>
<dbReference type="InterPro" id="IPR035976">
    <property type="entry name" value="Sushi/SCR/CCP_sf"/>
</dbReference>
<name>E9M5J2_9GAMA</name>
<reference evidence="12 13" key="1">
    <citation type="journal article" date="2011" name="J. Virol.">
        <title>Identification and sequencing of a novel rodent gammaherpesvirus that establishes acute and latent infection in laboratory mice.</title>
        <authorList>
            <person name="Loh J."/>
            <person name="Zhao G."/>
            <person name="Nelson C.A."/>
            <person name="Coder P."/>
            <person name="Droit L."/>
            <person name="Handley S.A."/>
            <person name="Johnson L.S."/>
            <person name="Vachharajani P."/>
            <person name="Guzman H."/>
            <person name="Tesh R.B."/>
            <person name="Wang D."/>
            <person name="Fremont D.H."/>
            <person name="Virgin H.W."/>
        </authorList>
    </citation>
    <scope>NUCLEOTIDE SEQUENCE [LARGE SCALE GENOMIC DNA]</scope>
</reference>
<keyword evidence="3" id="KW-0732">Signal</keyword>
<dbReference type="Proteomes" id="UP000134313">
    <property type="component" value="Segment"/>
</dbReference>
<dbReference type="EMBL" id="HQ221963">
    <property type="protein sequence ID" value="ADW24350.1"/>
    <property type="molecule type" value="Genomic_DNA"/>
</dbReference>
<evidence type="ECO:0000256" key="2">
    <source>
        <dbReference type="ARBA" id="ARBA00022659"/>
    </source>
</evidence>
<dbReference type="SMART" id="SM00032">
    <property type="entry name" value="CCP"/>
    <property type="match status" value="4"/>
</dbReference>
<dbReference type="RefSeq" id="YP_004207845.1">
    <property type="nucleotide sequence ID" value="NC_015049.1"/>
</dbReference>
<feature type="disulfide bond" evidence="6">
    <location>
        <begin position="62"/>
        <end position="89"/>
    </location>
</feature>
<evidence type="ECO:0000313" key="10">
    <source>
        <dbReference type="EMBL" id="ADW24350.1"/>
    </source>
</evidence>
<feature type="compositionally biased region" description="Polar residues" evidence="7">
    <location>
        <begin position="331"/>
        <end position="344"/>
    </location>
</feature>
<dbReference type="Proteomes" id="UP000164320">
    <property type="component" value="Genome"/>
</dbReference>
<dbReference type="PROSITE" id="PS50923">
    <property type="entry name" value="SUSHI"/>
    <property type="match status" value="4"/>
</dbReference>
<keyword evidence="4" id="KW-0946">Virion</keyword>
<dbReference type="InterPro" id="IPR000436">
    <property type="entry name" value="Sushi_SCR_CCP_dom"/>
</dbReference>
<keyword evidence="8" id="KW-1133">Transmembrane helix</keyword>
<dbReference type="GeneID" id="10192200"/>
<keyword evidence="2 6" id="KW-0768">Sushi</keyword>
<feature type="domain" description="Sushi" evidence="9">
    <location>
        <begin position="223"/>
        <end position="280"/>
    </location>
</feature>
<evidence type="ECO:0000313" key="12">
    <source>
        <dbReference type="Proteomes" id="UP000134313"/>
    </source>
</evidence>
<accession>E9M5J2</accession>
<sequence length="387" mass="42144">MFLKMIVRAAGFIYLCSNFIPCTFRSVPDNHGCDSIPFLGIITPTTNVSMPLSPGEAIRVVCRPGYRNITPNIELRCIGNNSWEMNQGCKKRHCLHPLPNLKHGQIKYVYPTNESGLVLGSYAKVTCNWGYVLSGKDLIFCLYQPSTKRVDWDAAPPSCNPRGCPIPSLSQNVSIPSENKTVYNHLDSIALECQAPQVFFGPPSITCRLGLWIPDPTGSCLQSSCTLPNISHGYVVYDNKHMRDPSSANVACYPGYALSGPINITCLSNKTWTPLPKCLPELALPPPASYRSNGTQTPNPEQPSPHVTMGTPNSGRNTSPTRIPPPLPGYQLSTSTGLRPSTSCPPMLYPSQPPTAQTIKIPQGSFYLVFLAATPIVFLLLLIGAVL</sequence>
<comment type="subcellular location">
    <subcellularLocation>
        <location evidence="1">Virion</location>
    </subcellularLocation>
</comment>
<evidence type="ECO:0000256" key="3">
    <source>
        <dbReference type="ARBA" id="ARBA00022729"/>
    </source>
</evidence>
<dbReference type="PANTHER" id="PTHR45785">
    <property type="entry name" value="COMPLEMENT FACTOR H-RELATED"/>
    <property type="match status" value="1"/>
</dbReference>
<feature type="disulfide bond" evidence="6">
    <location>
        <begin position="193"/>
        <end position="220"/>
    </location>
</feature>
<feature type="domain" description="Sushi" evidence="9">
    <location>
        <begin position="31"/>
        <end position="91"/>
    </location>
</feature>
<feature type="disulfide bond" evidence="6">
    <location>
        <begin position="164"/>
        <end position="207"/>
    </location>
</feature>
<keyword evidence="5 6" id="KW-1015">Disulfide bond</keyword>
<feature type="region of interest" description="Disordered" evidence="7">
    <location>
        <begin position="289"/>
        <end position="349"/>
    </location>
</feature>
<evidence type="ECO:0000256" key="5">
    <source>
        <dbReference type="ARBA" id="ARBA00023157"/>
    </source>
</evidence>
<feature type="domain" description="Sushi" evidence="9">
    <location>
        <begin position="162"/>
        <end position="222"/>
    </location>
</feature>
<dbReference type="Pfam" id="PF00084">
    <property type="entry name" value="Sushi"/>
    <property type="match status" value="2"/>
</dbReference>
<evidence type="ECO:0000256" key="1">
    <source>
        <dbReference type="ARBA" id="ARBA00004328"/>
    </source>
</evidence>
<dbReference type="InterPro" id="IPR051503">
    <property type="entry name" value="ComplSys_Reg/VirEntry_Med"/>
</dbReference>
<dbReference type="OrthoDB" id="8102at10239"/>